<keyword evidence="7" id="KW-0256">Endoplasmic reticulum</keyword>
<evidence type="ECO:0000256" key="8">
    <source>
        <dbReference type="ARBA" id="ARBA00022848"/>
    </source>
</evidence>
<keyword evidence="11 14" id="KW-0503">Monooxygenase</keyword>
<dbReference type="GO" id="GO:0004497">
    <property type="term" value="F:monooxygenase activity"/>
    <property type="evidence" value="ECO:0007669"/>
    <property type="project" value="UniProtKB-KW"/>
</dbReference>
<evidence type="ECO:0000256" key="2">
    <source>
        <dbReference type="ARBA" id="ARBA00004174"/>
    </source>
</evidence>
<keyword evidence="10 13" id="KW-0408">Iron</keyword>
<dbReference type="RefSeq" id="XP_026287395.2">
    <property type="nucleotide sequence ID" value="XM_026431610.2"/>
</dbReference>
<keyword evidence="15" id="KW-1185">Reference proteome</keyword>
<gene>
    <name evidence="16" type="primary">LOC113212789</name>
</gene>
<evidence type="ECO:0000256" key="9">
    <source>
        <dbReference type="ARBA" id="ARBA00023002"/>
    </source>
</evidence>
<dbReference type="KEGG" id="foc:113212789"/>
<evidence type="ECO:0000256" key="7">
    <source>
        <dbReference type="ARBA" id="ARBA00022824"/>
    </source>
</evidence>
<dbReference type="GO" id="GO:0005789">
    <property type="term" value="C:endoplasmic reticulum membrane"/>
    <property type="evidence" value="ECO:0007669"/>
    <property type="project" value="UniProtKB-SubCell"/>
</dbReference>
<dbReference type="GO" id="GO:0016705">
    <property type="term" value="F:oxidoreductase activity, acting on paired donors, with incorporation or reduction of molecular oxygen"/>
    <property type="evidence" value="ECO:0007669"/>
    <property type="project" value="InterPro"/>
</dbReference>
<keyword evidence="5 13" id="KW-0349">Heme</keyword>
<evidence type="ECO:0000256" key="12">
    <source>
        <dbReference type="ARBA" id="ARBA00023136"/>
    </source>
</evidence>
<dbReference type="InterPro" id="IPR017972">
    <property type="entry name" value="Cyt_P450_CS"/>
</dbReference>
<organism evidence="15 16">
    <name type="scientific">Frankliniella occidentalis</name>
    <name type="common">Western flower thrips</name>
    <name type="synonym">Euthrips occidentalis</name>
    <dbReference type="NCBI Taxonomy" id="133901"/>
    <lineage>
        <taxon>Eukaryota</taxon>
        <taxon>Metazoa</taxon>
        <taxon>Ecdysozoa</taxon>
        <taxon>Arthropoda</taxon>
        <taxon>Hexapoda</taxon>
        <taxon>Insecta</taxon>
        <taxon>Pterygota</taxon>
        <taxon>Neoptera</taxon>
        <taxon>Paraneoptera</taxon>
        <taxon>Thysanoptera</taxon>
        <taxon>Terebrantia</taxon>
        <taxon>Thripoidea</taxon>
        <taxon>Thripidae</taxon>
        <taxon>Frankliniella</taxon>
    </lineage>
</organism>
<evidence type="ECO:0000256" key="11">
    <source>
        <dbReference type="ARBA" id="ARBA00023033"/>
    </source>
</evidence>
<dbReference type="AlphaFoldDB" id="A0A6J1T6U0"/>
<dbReference type="OrthoDB" id="1470350at2759"/>
<comment type="subcellular location">
    <subcellularLocation>
        <location evidence="3">Endoplasmic reticulum membrane</location>
        <topology evidence="3">Peripheral membrane protein</topology>
    </subcellularLocation>
    <subcellularLocation>
        <location evidence="2">Microsome membrane</location>
        <topology evidence="2">Peripheral membrane protein</topology>
    </subcellularLocation>
</comment>
<accession>A0A6J1T6U0</accession>
<dbReference type="InterPro" id="IPR050196">
    <property type="entry name" value="Cytochrome_P450_Monoox"/>
</dbReference>
<comment type="cofactor">
    <cofactor evidence="1 13">
        <name>heme</name>
        <dbReference type="ChEBI" id="CHEBI:30413"/>
    </cofactor>
</comment>
<evidence type="ECO:0000313" key="15">
    <source>
        <dbReference type="Proteomes" id="UP000504606"/>
    </source>
</evidence>
<dbReference type="GeneID" id="113212789"/>
<dbReference type="PANTHER" id="PTHR24291">
    <property type="entry name" value="CYTOCHROME P450 FAMILY 4"/>
    <property type="match status" value="1"/>
</dbReference>
<name>A0A6J1T6U0_FRAOC</name>
<dbReference type="Proteomes" id="UP000504606">
    <property type="component" value="Unplaced"/>
</dbReference>
<evidence type="ECO:0000256" key="10">
    <source>
        <dbReference type="ARBA" id="ARBA00023004"/>
    </source>
</evidence>
<keyword evidence="9 14" id="KW-0560">Oxidoreductase</keyword>
<evidence type="ECO:0000256" key="4">
    <source>
        <dbReference type="ARBA" id="ARBA00010617"/>
    </source>
</evidence>
<evidence type="ECO:0000256" key="5">
    <source>
        <dbReference type="ARBA" id="ARBA00022617"/>
    </source>
</evidence>
<sequence length="527" mass="59305">MRFTLVQVCVGAAGVAALVYVGYLVSRLLAIVTEVRRMKKVLGDTPPGPRSFPILGNVLELLAPRNGFWSKMVALVQKYAPTFRFWVGPNCFMVITHPSDFEYVLNNPKFNEKSSWYPLAQSALGTGLIVLGGEQWRRHRKAVAPSMHQQIITQNVQMFYRKALDISEEVLSAAAQSGATLDIKDFCNTVSMDAVCETILSADLSSSREALKRFVDAKNKSCDLVAYRVYNPWLLSDRVYSLTREAREVRRIEKLTDRFVDEVIAKKRDRDHVPSTAEPSPKRRSFLEHALADATVAKLMNDEELREEAKAMVIAGEGSVATAMSFTLLMLAMHPGVQKAVHQELEDVFGDDPDRPVTEDEVPHLQYLERVVLETLRLFPIVAVFGRNCPEDIQLPSGCPAPKDSQLLFFTYHMHRDPAWWPRPLEFDPDRFLPEQTHTRPPLCYAPFSAGPRSCIGQRYAMMYLKTALATVLRRYDVHRAPGDVHEVADLPLEIGVILTMQGGFPLRVSRRQDAQSSAGIKSSVFK</sequence>
<keyword evidence="6 13" id="KW-0479">Metal-binding</keyword>
<evidence type="ECO:0000256" key="13">
    <source>
        <dbReference type="PIRSR" id="PIRSR602401-1"/>
    </source>
</evidence>
<dbReference type="Gene3D" id="1.10.630.10">
    <property type="entry name" value="Cytochrome P450"/>
    <property type="match status" value="1"/>
</dbReference>
<evidence type="ECO:0000256" key="6">
    <source>
        <dbReference type="ARBA" id="ARBA00022723"/>
    </source>
</evidence>
<evidence type="ECO:0000256" key="1">
    <source>
        <dbReference type="ARBA" id="ARBA00001971"/>
    </source>
</evidence>
<dbReference type="PRINTS" id="PR00385">
    <property type="entry name" value="P450"/>
</dbReference>
<comment type="similarity">
    <text evidence="4 14">Belongs to the cytochrome P450 family.</text>
</comment>
<keyword evidence="8" id="KW-0492">Microsome</keyword>
<keyword evidence="12" id="KW-0472">Membrane</keyword>
<dbReference type="PRINTS" id="PR00463">
    <property type="entry name" value="EP450I"/>
</dbReference>
<dbReference type="InterPro" id="IPR002401">
    <property type="entry name" value="Cyt_P450_E_grp-I"/>
</dbReference>
<dbReference type="GO" id="GO:0020037">
    <property type="term" value="F:heme binding"/>
    <property type="evidence" value="ECO:0007669"/>
    <property type="project" value="InterPro"/>
</dbReference>
<evidence type="ECO:0000256" key="3">
    <source>
        <dbReference type="ARBA" id="ARBA00004406"/>
    </source>
</evidence>
<dbReference type="PANTHER" id="PTHR24291:SF189">
    <property type="entry name" value="CYTOCHROME P450 4C3-RELATED"/>
    <property type="match status" value="1"/>
</dbReference>
<protein>
    <submittedName>
        <fullName evidence="16">Cytochrome P450 4C1-like</fullName>
    </submittedName>
</protein>
<dbReference type="Pfam" id="PF00067">
    <property type="entry name" value="p450"/>
    <property type="match status" value="1"/>
</dbReference>
<reference evidence="16" key="1">
    <citation type="submission" date="2025-08" db="UniProtKB">
        <authorList>
            <consortium name="RefSeq"/>
        </authorList>
    </citation>
    <scope>IDENTIFICATION</scope>
    <source>
        <tissue evidence="16">Whole organism</tissue>
    </source>
</reference>
<dbReference type="SUPFAM" id="SSF48264">
    <property type="entry name" value="Cytochrome P450"/>
    <property type="match status" value="1"/>
</dbReference>
<dbReference type="PROSITE" id="PS00086">
    <property type="entry name" value="CYTOCHROME_P450"/>
    <property type="match status" value="1"/>
</dbReference>
<dbReference type="InterPro" id="IPR001128">
    <property type="entry name" value="Cyt_P450"/>
</dbReference>
<evidence type="ECO:0000256" key="14">
    <source>
        <dbReference type="RuleBase" id="RU000461"/>
    </source>
</evidence>
<proteinExistence type="inferred from homology"/>
<evidence type="ECO:0000313" key="16">
    <source>
        <dbReference type="RefSeq" id="XP_026287395.2"/>
    </source>
</evidence>
<dbReference type="GO" id="GO:0005506">
    <property type="term" value="F:iron ion binding"/>
    <property type="evidence" value="ECO:0007669"/>
    <property type="project" value="InterPro"/>
</dbReference>
<feature type="binding site" description="axial binding residue" evidence="13">
    <location>
        <position position="455"/>
    </location>
    <ligand>
        <name>heme</name>
        <dbReference type="ChEBI" id="CHEBI:30413"/>
    </ligand>
    <ligandPart>
        <name>Fe</name>
        <dbReference type="ChEBI" id="CHEBI:18248"/>
    </ligandPart>
</feature>
<dbReference type="InterPro" id="IPR036396">
    <property type="entry name" value="Cyt_P450_sf"/>
</dbReference>